<evidence type="ECO:0000256" key="2">
    <source>
        <dbReference type="SAM" id="Phobius"/>
    </source>
</evidence>
<gene>
    <name evidence="3" type="ORF">BM221_010133</name>
</gene>
<keyword evidence="2" id="KW-0812">Transmembrane</keyword>
<accession>A0A2N6N9P1</accession>
<organism evidence="3 4">
    <name type="scientific">Beauveria bassiana</name>
    <name type="common">White muscardine disease fungus</name>
    <name type="synonym">Tritirachium shiotae</name>
    <dbReference type="NCBI Taxonomy" id="176275"/>
    <lineage>
        <taxon>Eukaryota</taxon>
        <taxon>Fungi</taxon>
        <taxon>Dikarya</taxon>
        <taxon>Ascomycota</taxon>
        <taxon>Pezizomycotina</taxon>
        <taxon>Sordariomycetes</taxon>
        <taxon>Hypocreomycetidae</taxon>
        <taxon>Hypocreales</taxon>
        <taxon>Cordycipitaceae</taxon>
        <taxon>Beauveria</taxon>
    </lineage>
</organism>
<feature type="region of interest" description="Disordered" evidence="1">
    <location>
        <begin position="1"/>
        <end position="32"/>
    </location>
</feature>
<dbReference type="AlphaFoldDB" id="A0A2N6N9P1"/>
<feature type="transmembrane region" description="Helical" evidence="2">
    <location>
        <begin position="38"/>
        <end position="58"/>
    </location>
</feature>
<keyword evidence="2" id="KW-1133">Transmembrane helix</keyword>
<name>A0A2N6N9P1_BEABA</name>
<protein>
    <submittedName>
        <fullName evidence="3">Uncharacterized protein</fullName>
    </submittedName>
</protein>
<keyword evidence="2" id="KW-0472">Membrane</keyword>
<reference evidence="3 4" key="1">
    <citation type="journal article" date="2016" name="Appl. Microbiol. Biotechnol.">
        <title>Characterization of T-DNA insertion mutants with decreased virulence in the entomopathogenic fungus Beauveria bassiana JEF-007.</title>
        <authorList>
            <person name="Kim S."/>
            <person name="Lee S.J."/>
            <person name="Nai Y.S."/>
            <person name="Yu J.S."/>
            <person name="Lee M.R."/>
            <person name="Yang Y.T."/>
            <person name="Kim J.S."/>
        </authorList>
    </citation>
    <scope>NUCLEOTIDE SEQUENCE [LARGE SCALE GENOMIC DNA]</scope>
    <source>
        <strain evidence="3 4">JEF-007</strain>
    </source>
</reference>
<comment type="caution">
    <text evidence="3">The sequence shown here is derived from an EMBL/GenBank/DDBJ whole genome shotgun (WGS) entry which is preliminary data.</text>
</comment>
<dbReference type="EMBL" id="MRVG01000015">
    <property type="protein sequence ID" value="PMB63971.1"/>
    <property type="molecule type" value="Genomic_DNA"/>
</dbReference>
<evidence type="ECO:0000313" key="4">
    <source>
        <dbReference type="Proteomes" id="UP000235728"/>
    </source>
</evidence>
<dbReference type="OMA" id="FIWVSNA"/>
<proteinExistence type="predicted"/>
<sequence length="87" mass="9377">MTEHNAVASTTKSKETSDNSPDGTTPKNSPIFERGPRFWAIIVVLAIISLVTTLEGTVTSTIMPSVVDDLGGGELFIWVSNAYFLTM</sequence>
<dbReference type="Proteomes" id="UP000235728">
    <property type="component" value="Unassembled WGS sequence"/>
</dbReference>
<evidence type="ECO:0000313" key="3">
    <source>
        <dbReference type="EMBL" id="PMB63971.1"/>
    </source>
</evidence>
<evidence type="ECO:0000256" key="1">
    <source>
        <dbReference type="SAM" id="MobiDB-lite"/>
    </source>
</evidence>
<feature type="compositionally biased region" description="Polar residues" evidence="1">
    <location>
        <begin position="18"/>
        <end position="28"/>
    </location>
</feature>